<accession>A0A1J4KWW5</accession>
<protein>
    <submittedName>
        <fullName evidence="4">Acetyltransferase, GNAT family protein</fullName>
    </submittedName>
</protein>
<evidence type="ECO:0000256" key="1">
    <source>
        <dbReference type="ARBA" id="ARBA00022679"/>
    </source>
</evidence>
<name>A0A1J4KWW5_9EUKA</name>
<dbReference type="PANTHER" id="PTHR45910:SF1">
    <property type="entry name" value="N-ALPHA-ACETYLTRANSFERASE 20"/>
    <property type="match status" value="1"/>
</dbReference>
<dbReference type="CDD" id="cd04301">
    <property type="entry name" value="NAT_SF"/>
    <property type="match status" value="1"/>
</dbReference>
<dbReference type="Gene3D" id="3.40.630.30">
    <property type="match status" value="1"/>
</dbReference>
<dbReference type="PROSITE" id="PS51186">
    <property type="entry name" value="GNAT"/>
    <property type="match status" value="1"/>
</dbReference>
<dbReference type="GeneID" id="94833114"/>
<dbReference type="PANTHER" id="PTHR45910">
    <property type="entry name" value="N-ALPHA-ACETYLTRANSFERASE 20"/>
    <property type="match status" value="1"/>
</dbReference>
<organism evidence="4 5">
    <name type="scientific">Tritrichomonas foetus</name>
    <dbReference type="NCBI Taxonomy" id="1144522"/>
    <lineage>
        <taxon>Eukaryota</taxon>
        <taxon>Metamonada</taxon>
        <taxon>Parabasalia</taxon>
        <taxon>Tritrichomonadida</taxon>
        <taxon>Tritrichomonadidae</taxon>
        <taxon>Tritrichomonas</taxon>
    </lineage>
</organism>
<dbReference type="InterPro" id="IPR051646">
    <property type="entry name" value="NatB_acetyltransferase_subunit"/>
</dbReference>
<gene>
    <name evidence="4" type="ORF">TRFO_15484</name>
</gene>
<dbReference type="OrthoDB" id="10264728at2759"/>
<dbReference type="GO" id="GO:0004596">
    <property type="term" value="F:protein-N-terminal amino-acid acetyltransferase activity"/>
    <property type="evidence" value="ECO:0007669"/>
    <property type="project" value="TreeGrafter"/>
</dbReference>
<dbReference type="AlphaFoldDB" id="A0A1J4KWW5"/>
<evidence type="ECO:0000313" key="5">
    <source>
        <dbReference type="Proteomes" id="UP000179807"/>
    </source>
</evidence>
<dbReference type="GO" id="GO:0031416">
    <property type="term" value="C:NatB complex"/>
    <property type="evidence" value="ECO:0007669"/>
    <property type="project" value="TreeGrafter"/>
</dbReference>
<dbReference type="InterPro" id="IPR000182">
    <property type="entry name" value="GNAT_dom"/>
</dbReference>
<evidence type="ECO:0000259" key="3">
    <source>
        <dbReference type="PROSITE" id="PS51186"/>
    </source>
</evidence>
<dbReference type="EMBL" id="MLAK01000412">
    <property type="protein sequence ID" value="OHT14196.1"/>
    <property type="molecule type" value="Genomic_DNA"/>
</dbReference>
<dbReference type="Pfam" id="PF00583">
    <property type="entry name" value="Acetyltransf_1"/>
    <property type="match status" value="1"/>
</dbReference>
<dbReference type="Proteomes" id="UP000179807">
    <property type="component" value="Unassembled WGS sequence"/>
</dbReference>
<evidence type="ECO:0000256" key="2">
    <source>
        <dbReference type="ARBA" id="ARBA00023315"/>
    </source>
</evidence>
<keyword evidence="2" id="KW-0012">Acyltransferase</keyword>
<dbReference type="RefSeq" id="XP_068367332.1">
    <property type="nucleotide sequence ID" value="XM_068498410.1"/>
</dbReference>
<keyword evidence="5" id="KW-1185">Reference proteome</keyword>
<comment type="caution">
    <text evidence="4">The sequence shown here is derived from an EMBL/GenBank/DDBJ whole genome shotgun (WGS) entry which is preliminary data.</text>
</comment>
<reference evidence="4" key="1">
    <citation type="submission" date="2016-10" db="EMBL/GenBank/DDBJ databases">
        <authorList>
            <person name="Benchimol M."/>
            <person name="Almeida L.G."/>
            <person name="Vasconcelos A.T."/>
            <person name="Perreira-Neves A."/>
            <person name="Rosa I.A."/>
            <person name="Tasca T."/>
            <person name="Bogo M.R."/>
            <person name="de Souza W."/>
        </authorList>
    </citation>
    <scope>NUCLEOTIDE SEQUENCE [LARGE SCALE GENOMIC DNA]</scope>
    <source>
        <strain evidence="4">K</strain>
    </source>
</reference>
<feature type="domain" description="N-acetyltransferase" evidence="3">
    <location>
        <begin position="2"/>
        <end position="153"/>
    </location>
</feature>
<proteinExistence type="predicted"/>
<dbReference type="InterPro" id="IPR016181">
    <property type="entry name" value="Acyl_CoA_acyltransferase"/>
</dbReference>
<dbReference type="SUPFAM" id="SSF55729">
    <property type="entry name" value="Acyl-CoA N-acyltransferases (Nat)"/>
    <property type="match status" value="1"/>
</dbReference>
<dbReference type="VEuPathDB" id="TrichDB:TRFO_15484"/>
<sequence>MVSIQPWSLEDIWRYSRVNIDEWTETYSIPFYLYYSLQWPQLAWTVSNNSNNIVGYILGSAKTEDPSQSKGHVTAVTVCEDYRRLGIASLLMNFLENTADKLYKAYFVDLYVRPTNKHAQTMYEKLGYVLYRQITNYYETINEDGYDMRKSLPRDREKKFSIPLEHPVTKDEVGWD</sequence>
<keyword evidence="1" id="KW-0808">Transferase</keyword>
<evidence type="ECO:0000313" key="4">
    <source>
        <dbReference type="EMBL" id="OHT14196.1"/>
    </source>
</evidence>